<evidence type="ECO:0000256" key="4">
    <source>
        <dbReference type="ARBA" id="ARBA00022801"/>
    </source>
</evidence>
<evidence type="ECO:0000313" key="9">
    <source>
        <dbReference type="Proteomes" id="UP000282892"/>
    </source>
</evidence>
<evidence type="ECO:0000256" key="1">
    <source>
        <dbReference type="ARBA" id="ARBA00001946"/>
    </source>
</evidence>
<dbReference type="KEGG" id="nmk:CHR53_21735"/>
<feature type="domain" description="Nudix hydrolase" evidence="7">
    <location>
        <begin position="11"/>
        <end position="157"/>
    </location>
</feature>
<gene>
    <name evidence="8" type="primary">ytkD</name>
    <name evidence="8" type="ORF">CHR53_21735</name>
</gene>
<proteinExistence type="inferred from homology"/>
<dbReference type="InterPro" id="IPR020084">
    <property type="entry name" value="NUDIX_hydrolase_CS"/>
</dbReference>
<dbReference type="AlphaFoldDB" id="A0A3Q9QUP7"/>
<dbReference type="SUPFAM" id="SSF55811">
    <property type="entry name" value="Nudix"/>
    <property type="match status" value="1"/>
</dbReference>
<dbReference type="Gene3D" id="3.90.79.10">
    <property type="entry name" value="Nucleoside Triphosphate Pyrophosphohydrolase"/>
    <property type="match status" value="1"/>
</dbReference>
<dbReference type="OrthoDB" id="9131041at2"/>
<dbReference type="STRING" id="1193713.GCA_001636315_01229"/>
<comment type="cofactor">
    <cofactor evidence="1">
        <name>Mg(2+)</name>
        <dbReference type="ChEBI" id="CHEBI:18420"/>
    </cofactor>
</comment>
<keyword evidence="9" id="KW-1185">Reference proteome</keyword>
<dbReference type="CDD" id="cd04665">
    <property type="entry name" value="NUDIX_RppH"/>
    <property type="match status" value="1"/>
</dbReference>
<evidence type="ECO:0000256" key="6">
    <source>
        <dbReference type="RuleBase" id="RU003476"/>
    </source>
</evidence>
<dbReference type="PANTHER" id="PTHR43758">
    <property type="entry name" value="7,8-DIHYDRO-8-OXOGUANINE TRIPHOSPHATASE"/>
    <property type="match status" value="1"/>
</dbReference>
<protein>
    <submittedName>
        <fullName evidence="8">Nucleoside triphosphatase YtkD</fullName>
    </submittedName>
</protein>
<evidence type="ECO:0000256" key="2">
    <source>
        <dbReference type="ARBA" id="ARBA00005582"/>
    </source>
</evidence>
<accession>A0A3Q9QUP7</accession>
<reference evidence="8 9" key="1">
    <citation type="submission" date="2017-07" db="EMBL/GenBank/DDBJ databases">
        <title>The complete genome sequence of Bacillus mesonae strain H20-5, an efficient strain improving plant abiotic stress resistance.</title>
        <authorList>
            <person name="Kim S.Y."/>
            <person name="Song H."/>
            <person name="Sang M.K."/>
            <person name="Weon H.-Y."/>
            <person name="Song J."/>
        </authorList>
    </citation>
    <scope>NUCLEOTIDE SEQUENCE [LARGE SCALE GENOMIC DNA]</scope>
    <source>
        <strain evidence="8 9">H20-5</strain>
    </source>
</reference>
<dbReference type="InterPro" id="IPR020476">
    <property type="entry name" value="Nudix_hydrolase"/>
</dbReference>
<organism evidence="8 9">
    <name type="scientific">Neobacillus mesonae</name>
    <dbReference type="NCBI Taxonomy" id="1193713"/>
    <lineage>
        <taxon>Bacteria</taxon>
        <taxon>Bacillati</taxon>
        <taxon>Bacillota</taxon>
        <taxon>Bacilli</taxon>
        <taxon>Bacillales</taxon>
        <taxon>Bacillaceae</taxon>
        <taxon>Neobacillus</taxon>
    </lineage>
</organism>
<dbReference type="PROSITE" id="PS00893">
    <property type="entry name" value="NUDIX_BOX"/>
    <property type="match status" value="1"/>
</dbReference>
<dbReference type="PROSITE" id="PS51462">
    <property type="entry name" value="NUDIX"/>
    <property type="match status" value="1"/>
</dbReference>
<dbReference type="InterPro" id="IPR000086">
    <property type="entry name" value="NUDIX_hydrolase_dom"/>
</dbReference>
<evidence type="ECO:0000313" key="8">
    <source>
        <dbReference type="EMBL" id="AZU63681.1"/>
    </source>
</evidence>
<dbReference type="PANTHER" id="PTHR43758:SF8">
    <property type="entry name" value="8-OXO-DGTP DIPHOSPHATASE YTKD-RELATED"/>
    <property type="match status" value="1"/>
</dbReference>
<dbReference type="InterPro" id="IPR014078">
    <property type="entry name" value="Nudix_YtkD"/>
</dbReference>
<evidence type="ECO:0000256" key="5">
    <source>
        <dbReference type="ARBA" id="ARBA00022842"/>
    </source>
</evidence>
<dbReference type="GO" id="GO:0016818">
    <property type="term" value="F:hydrolase activity, acting on acid anhydrides, in phosphorus-containing anhydrides"/>
    <property type="evidence" value="ECO:0007669"/>
    <property type="project" value="TreeGrafter"/>
</dbReference>
<dbReference type="NCBIfam" id="TIGR02705">
    <property type="entry name" value="nudix_YtkD"/>
    <property type="match status" value="1"/>
</dbReference>
<dbReference type="GO" id="GO:0046872">
    <property type="term" value="F:metal ion binding"/>
    <property type="evidence" value="ECO:0007669"/>
    <property type="project" value="UniProtKB-KW"/>
</dbReference>
<keyword evidence="5" id="KW-0460">Magnesium</keyword>
<comment type="similarity">
    <text evidence="2 6">Belongs to the Nudix hydrolase family.</text>
</comment>
<dbReference type="Pfam" id="PF00293">
    <property type="entry name" value="NUDIX"/>
    <property type="match status" value="1"/>
</dbReference>
<keyword evidence="4 6" id="KW-0378">Hydrolase</keyword>
<dbReference type="InterPro" id="IPR015797">
    <property type="entry name" value="NUDIX_hydrolase-like_dom_sf"/>
</dbReference>
<evidence type="ECO:0000256" key="3">
    <source>
        <dbReference type="ARBA" id="ARBA00022723"/>
    </source>
</evidence>
<dbReference type="GO" id="GO:0005737">
    <property type="term" value="C:cytoplasm"/>
    <property type="evidence" value="ECO:0007669"/>
    <property type="project" value="TreeGrafter"/>
</dbReference>
<dbReference type="EMBL" id="CP022572">
    <property type="protein sequence ID" value="AZU63681.1"/>
    <property type="molecule type" value="Genomic_DNA"/>
</dbReference>
<sequence>MKQFLDDHGKKVELAFSKNAFAEEARHVLVLCQYDGNWLLTKHKKRGLEFPGGKREAGETIEDAARREAFEETGAAFDQLEHIAEYKVTEEKGSFVKAVFWGRVKNMEKSDSYFETNGPVLVDGDLLHLRFGPEYSFIMKDQVVQECIKYIQQQQKE</sequence>
<dbReference type="Proteomes" id="UP000282892">
    <property type="component" value="Chromosome"/>
</dbReference>
<keyword evidence="3" id="KW-0479">Metal-binding</keyword>
<name>A0A3Q9QUP7_9BACI</name>
<evidence type="ECO:0000259" key="7">
    <source>
        <dbReference type="PROSITE" id="PS51462"/>
    </source>
</evidence>
<dbReference type="PRINTS" id="PR00502">
    <property type="entry name" value="NUDIXFAMILY"/>
</dbReference>